<dbReference type="SMART" id="SM00342">
    <property type="entry name" value="HTH_ARAC"/>
    <property type="match status" value="1"/>
</dbReference>
<name>A0A1G5ZEN3_9HYPH</name>
<dbReference type="PROSITE" id="PS01124">
    <property type="entry name" value="HTH_ARAC_FAMILY_2"/>
    <property type="match status" value="1"/>
</dbReference>
<feature type="domain" description="HTH araC/xylS-type" evidence="4">
    <location>
        <begin position="219"/>
        <end position="320"/>
    </location>
</feature>
<evidence type="ECO:0000259" key="4">
    <source>
        <dbReference type="PROSITE" id="PS01124"/>
    </source>
</evidence>
<organism evidence="5 6">
    <name type="scientific">Mesorhizobium qingshengii</name>
    <dbReference type="NCBI Taxonomy" id="1165689"/>
    <lineage>
        <taxon>Bacteria</taxon>
        <taxon>Pseudomonadati</taxon>
        <taxon>Pseudomonadota</taxon>
        <taxon>Alphaproteobacteria</taxon>
        <taxon>Hyphomicrobiales</taxon>
        <taxon>Phyllobacteriaceae</taxon>
        <taxon>Mesorhizobium</taxon>
    </lineage>
</organism>
<dbReference type="GO" id="GO:0043565">
    <property type="term" value="F:sequence-specific DNA binding"/>
    <property type="evidence" value="ECO:0007669"/>
    <property type="project" value="InterPro"/>
</dbReference>
<gene>
    <name evidence="5" type="ORF">SAMN02927914_04816</name>
</gene>
<dbReference type="PANTHER" id="PTHR46796">
    <property type="entry name" value="HTH-TYPE TRANSCRIPTIONAL ACTIVATOR RHAS-RELATED"/>
    <property type="match status" value="1"/>
</dbReference>
<dbReference type="PROSITE" id="PS00041">
    <property type="entry name" value="HTH_ARAC_FAMILY_1"/>
    <property type="match status" value="1"/>
</dbReference>
<dbReference type="InterPro" id="IPR050204">
    <property type="entry name" value="AraC_XylS_family_regulators"/>
</dbReference>
<dbReference type="InterPro" id="IPR018060">
    <property type="entry name" value="HTH_AraC"/>
</dbReference>
<dbReference type="STRING" id="1165689.SAMN02927914_04816"/>
<keyword evidence="3" id="KW-0804">Transcription</keyword>
<reference evidence="5 6" key="1">
    <citation type="submission" date="2016-10" db="EMBL/GenBank/DDBJ databases">
        <authorList>
            <person name="de Groot N.N."/>
        </authorList>
    </citation>
    <scope>NUCLEOTIDE SEQUENCE [LARGE SCALE GENOMIC DNA]</scope>
    <source>
        <strain evidence="5 6">CGMCC 1.12097</strain>
    </source>
</reference>
<evidence type="ECO:0000256" key="2">
    <source>
        <dbReference type="ARBA" id="ARBA00023125"/>
    </source>
</evidence>
<evidence type="ECO:0000313" key="5">
    <source>
        <dbReference type="EMBL" id="SDA92743.1"/>
    </source>
</evidence>
<protein>
    <submittedName>
        <fullName evidence="5">AraC-type DNA-binding protein</fullName>
    </submittedName>
</protein>
<dbReference type="Gene3D" id="1.10.10.60">
    <property type="entry name" value="Homeodomain-like"/>
    <property type="match status" value="1"/>
</dbReference>
<accession>A0A1G5ZEN3</accession>
<dbReference type="EMBL" id="FMXM01000017">
    <property type="protein sequence ID" value="SDA92743.1"/>
    <property type="molecule type" value="Genomic_DNA"/>
</dbReference>
<dbReference type="InterPro" id="IPR018062">
    <property type="entry name" value="HTH_AraC-typ_CS"/>
</dbReference>
<dbReference type="PANTHER" id="PTHR46796:SF12">
    <property type="entry name" value="HTH-TYPE DNA-BINDING TRANSCRIPTIONAL ACTIVATOR EUTR"/>
    <property type="match status" value="1"/>
</dbReference>
<dbReference type="InterPro" id="IPR009057">
    <property type="entry name" value="Homeodomain-like_sf"/>
</dbReference>
<sequence>MPSWPSSPLHRDVLLGPDQFANAASGMLAKVDILSAGELPSRIRQIQSHGKWAIDLPQFNCALRASGEMDRGSVVVLAVQRACESTICGIPLEDDMIMTIPAGTTVTASIQPGLSYAGAVVPTAIWRGIQAAAAGVIVERAADHPSAVRLAPRQGRSFRNRIEVLADRLAAIADNPTQLEHLPIAFIEYLGGLAEAHAVAHDRDPRIDRSSGRLLRQARTAENFIHTHIREEIPIIRLCREVGVSRRQLEYAFRTTFGVSPSEFIRALRLNEARRQLATARKNDLSVTRVAMDVGIAHLGRFAARYRSLFGESPKETMLRARGL</sequence>
<dbReference type="SUPFAM" id="SSF46689">
    <property type="entry name" value="Homeodomain-like"/>
    <property type="match status" value="1"/>
</dbReference>
<dbReference type="AlphaFoldDB" id="A0A1G5ZEN3"/>
<dbReference type="GO" id="GO:0003700">
    <property type="term" value="F:DNA-binding transcription factor activity"/>
    <property type="evidence" value="ECO:0007669"/>
    <property type="project" value="InterPro"/>
</dbReference>
<proteinExistence type="predicted"/>
<evidence type="ECO:0000256" key="1">
    <source>
        <dbReference type="ARBA" id="ARBA00023015"/>
    </source>
</evidence>
<dbReference type="Proteomes" id="UP000198588">
    <property type="component" value="Unassembled WGS sequence"/>
</dbReference>
<keyword evidence="1" id="KW-0805">Transcription regulation</keyword>
<keyword evidence="2 5" id="KW-0238">DNA-binding</keyword>
<evidence type="ECO:0000313" key="6">
    <source>
        <dbReference type="Proteomes" id="UP000198588"/>
    </source>
</evidence>
<dbReference type="Pfam" id="PF12833">
    <property type="entry name" value="HTH_18"/>
    <property type="match status" value="1"/>
</dbReference>
<evidence type="ECO:0000256" key="3">
    <source>
        <dbReference type="ARBA" id="ARBA00023163"/>
    </source>
</evidence>